<evidence type="ECO:0000313" key="3">
    <source>
        <dbReference type="Proteomes" id="UP000401717"/>
    </source>
</evidence>
<dbReference type="EMBL" id="BPQI01000031">
    <property type="protein sequence ID" value="GJD55514.1"/>
    <property type="molecule type" value="Genomic_DNA"/>
</dbReference>
<evidence type="ECO:0000313" key="1">
    <source>
        <dbReference type="EMBL" id="GJD55514.1"/>
    </source>
</evidence>
<name>A0A564G2X3_9HYPH</name>
<organism evidence="2 3">
    <name type="scientific">Methylobacterium dankookense</name>
    <dbReference type="NCBI Taxonomy" id="560405"/>
    <lineage>
        <taxon>Bacteria</taxon>
        <taxon>Pseudomonadati</taxon>
        <taxon>Pseudomonadota</taxon>
        <taxon>Alphaproteobacteria</taxon>
        <taxon>Hyphomicrobiales</taxon>
        <taxon>Methylobacteriaceae</taxon>
        <taxon>Methylobacterium</taxon>
    </lineage>
</organism>
<reference evidence="1" key="3">
    <citation type="submission" date="2021-08" db="EMBL/GenBank/DDBJ databases">
        <authorList>
            <person name="Tani A."/>
            <person name="Ola A."/>
            <person name="Ogura Y."/>
            <person name="Katsura K."/>
            <person name="Hayashi T."/>
        </authorList>
    </citation>
    <scope>NUCLEOTIDE SEQUENCE</scope>
    <source>
        <strain evidence="1">DSM 22415</strain>
    </source>
</reference>
<evidence type="ECO:0000313" key="4">
    <source>
        <dbReference type="Proteomes" id="UP001055303"/>
    </source>
</evidence>
<reference evidence="2 3" key="1">
    <citation type="submission" date="2019-06" db="EMBL/GenBank/DDBJ databases">
        <authorList>
            <person name="Rodrigo-Torres L."/>
            <person name="Arahal R. D."/>
            <person name="Lucena T."/>
        </authorList>
    </citation>
    <scope>NUCLEOTIDE SEQUENCE [LARGE SCALE GENOMIC DNA]</scope>
    <source>
        <strain evidence="2 3">SW08-7</strain>
    </source>
</reference>
<reference evidence="1" key="2">
    <citation type="journal article" date="2021" name="Front. Microbiol.">
        <title>Comprehensive Comparative Genomics and Phenotyping of Methylobacterium Species.</title>
        <authorList>
            <person name="Alessa O."/>
            <person name="Ogura Y."/>
            <person name="Fujitani Y."/>
            <person name="Takami H."/>
            <person name="Hayashi T."/>
            <person name="Sahin N."/>
            <person name="Tani A."/>
        </authorList>
    </citation>
    <scope>NUCLEOTIDE SEQUENCE</scope>
    <source>
        <strain evidence="1">DSM 22415</strain>
    </source>
</reference>
<dbReference type="AlphaFoldDB" id="A0A564G2X3"/>
<sequence>MGGMRVRCARMSQSEEKLVTCVARPPSEVLAKCALIGSHWRLAPRNASIVISDRDAGYMIGPASAEVRARLVTATITCRASVDVDRDQVGNSEAARLTDKAWVC</sequence>
<protein>
    <submittedName>
        <fullName evidence="2">Uncharacterized protein</fullName>
    </submittedName>
</protein>
<evidence type="ECO:0000313" key="2">
    <source>
        <dbReference type="EMBL" id="VUF14298.1"/>
    </source>
</evidence>
<dbReference type="Proteomes" id="UP000401717">
    <property type="component" value="Unassembled WGS sequence"/>
</dbReference>
<dbReference type="Proteomes" id="UP001055303">
    <property type="component" value="Unassembled WGS sequence"/>
</dbReference>
<proteinExistence type="predicted"/>
<accession>A0A564G2X3</accession>
<keyword evidence="4" id="KW-1185">Reference proteome</keyword>
<dbReference type="EMBL" id="CABFVH010000031">
    <property type="protein sequence ID" value="VUF14298.1"/>
    <property type="molecule type" value="Genomic_DNA"/>
</dbReference>
<gene>
    <name evidence="1" type="ORF">IFDJLNFL_1400</name>
    <name evidence="2" type="ORF">MTDSW087_04016</name>
</gene>